<organism evidence="1 2">
    <name type="scientific">Entomophthora muscae</name>
    <dbReference type="NCBI Taxonomy" id="34485"/>
    <lineage>
        <taxon>Eukaryota</taxon>
        <taxon>Fungi</taxon>
        <taxon>Fungi incertae sedis</taxon>
        <taxon>Zoopagomycota</taxon>
        <taxon>Entomophthoromycotina</taxon>
        <taxon>Entomophthoromycetes</taxon>
        <taxon>Entomophthorales</taxon>
        <taxon>Entomophthoraceae</taxon>
        <taxon>Entomophthora</taxon>
    </lineage>
</organism>
<sequence>MAKLPKLVLRQCQPHSKEWIQLLKLVLACALQNVKVQYSILENAEFGALVPSLEFAKERVSLFEPNATSR</sequence>
<keyword evidence="2" id="KW-1185">Reference proteome</keyword>
<evidence type="ECO:0000313" key="1">
    <source>
        <dbReference type="EMBL" id="KAJ9089016.1"/>
    </source>
</evidence>
<reference evidence="1" key="1">
    <citation type="submission" date="2022-04" db="EMBL/GenBank/DDBJ databases">
        <title>Genome of the entomopathogenic fungus Entomophthora muscae.</title>
        <authorList>
            <person name="Elya C."/>
            <person name="Lovett B.R."/>
            <person name="Lee E."/>
            <person name="Macias A.M."/>
            <person name="Hajek A.E."/>
            <person name="De Bivort B.L."/>
            <person name="Kasson M.T."/>
            <person name="De Fine Licht H.H."/>
            <person name="Stajich J.E."/>
        </authorList>
    </citation>
    <scope>NUCLEOTIDE SEQUENCE</scope>
    <source>
        <strain evidence="1">Berkeley</strain>
    </source>
</reference>
<evidence type="ECO:0000313" key="2">
    <source>
        <dbReference type="Proteomes" id="UP001165960"/>
    </source>
</evidence>
<gene>
    <name evidence="1" type="ORF">DSO57_1017294</name>
</gene>
<proteinExistence type="predicted"/>
<dbReference type="Proteomes" id="UP001165960">
    <property type="component" value="Unassembled WGS sequence"/>
</dbReference>
<name>A0ACC2UQK9_9FUNG</name>
<comment type="caution">
    <text evidence="1">The sequence shown here is derived from an EMBL/GenBank/DDBJ whole genome shotgun (WGS) entry which is preliminary data.</text>
</comment>
<protein>
    <submittedName>
        <fullName evidence="1">Uncharacterized protein</fullName>
    </submittedName>
</protein>
<accession>A0ACC2UQK9</accession>
<dbReference type="EMBL" id="QTSX02000072">
    <property type="protein sequence ID" value="KAJ9089016.1"/>
    <property type="molecule type" value="Genomic_DNA"/>
</dbReference>